<dbReference type="STRING" id="568069.A0A1J1IEG4"/>
<dbReference type="InterPro" id="IPR011021">
    <property type="entry name" value="Arrestin-like_N"/>
</dbReference>
<dbReference type="InterPro" id="IPR014756">
    <property type="entry name" value="Ig_E-set"/>
</dbReference>
<dbReference type="PANTHER" id="PTHR11188">
    <property type="entry name" value="ARRESTIN DOMAIN CONTAINING PROTEIN"/>
    <property type="match status" value="1"/>
</dbReference>
<evidence type="ECO:0000256" key="1">
    <source>
        <dbReference type="ARBA" id="ARBA00005298"/>
    </source>
</evidence>
<dbReference type="Gene3D" id="2.60.40.640">
    <property type="match status" value="2"/>
</dbReference>
<evidence type="ECO:0000256" key="2">
    <source>
        <dbReference type="ARBA" id="ARBA00022606"/>
    </source>
</evidence>
<gene>
    <name evidence="4" type="ORF">CLUMA_CG012200</name>
</gene>
<dbReference type="GO" id="GO:0015031">
    <property type="term" value="P:protein transport"/>
    <property type="evidence" value="ECO:0007669"/>
    <property type="project" value="TreeGrafter"/>
</dbReference>
<keyword evidence="5" id="KW-1185">Reference proteome</keyword>
<feature type="domain" description="Arrestin C-terminal-like" evidence="3">
    <location>
        <begin position="174"/>
        <end position="306"/>
    </location>
</feature>
<dbReference type="GO" id="GO:0005737">
    <property type="term" value="C:cytoplasm"/>
    <property type="evidence" value="ECO:0007669"/>
    <property type="project" value="TreeGrafter"/>
</dbReference>
<keyword evidence="2" id="KW-0716">Sensory transduction</keyword>
<comment type="similarity">
    <text evidence="1">Belongs to the arrestin family.</text>
</comment>
<name>A0A1J1IEG4_9DIPT</name>
<protein>
    <submittedName>
        <fullName evidence="4">CLUMA_CG012200, isoform A</fullName>
    </submittedName>
</protein>
<dbReference type="Pfam" id="PF02752">
    <property type="entry name" value="Arrestin_C"/>
    <property type="match status" value="1"/>
</dbReference>
<dbReference type="InterPro" id="IPR014752">
    <property type="entry name" value="Arrestin-like_C"/>
</dbReference>
<dbReference type="InterPro" id="IPR011022">
    <property type="entry name" value="Arrestin_C-like"/>
</dbReference>
<dbReference type="Pfam" id="PF00339">
    <property type="entry name" value="Arrestin_N"/>
    <property type="match status" value="1"/>
</dbReference>
<dbReference type="SMART" id="SM01017">
    <property type="entry name" value="Arrestin_C"/>
    <property type="match status" value="1"/>
</dbReference>
<dbReference type="Proteomes" id="UP000183832">
    <property type="component" value="Unassembled WGS sequence"/>
</dbReference>
<dbReference type="InterPro" id="IPR050357">
    <property type="entry name" value="Arrestin_domain-protein"/>
</dbReference>
<dbReference type="AlphaFoldDB" id="A0A1J1IEG4"/>
<dbReference type="SUPFAM" id="SSF81296">
    <property type="entry name" value="E set domains"/>
    <property type="match status" value="2"/>
</dbReference>
<proteinExistence type="inferred from homology"/>
<reference evidence="4 5" key="1">
    <citation type="submission" date="2015-04" db="EMBL/GenBank/DDBJ databases">
        <authorList>
            <person name="Syromyatnikov M.Y."/>
            <person name="Popov V.N."/>
        </authorList>
    </citation>
    <scope>NUCLEOTIDE SEQUENCE [LARGE SCALE GENOMIC DNA]</scope>
</reference>
<organism evidence="4 5">
    <name type="scientific">Clunio marinus</name>
    <dbReference type="NCBI Taxonomy" id="568069"/>
    <lineage>
        <taxon>Eukaryota</taxon>
        <taxon>Metazoa</taxon>
        <taxon>Ecdysozoa</taxon>
        <taxon>Arthropoda</taxon>
        <taxon>Hexapoda</taxon>
        <taxon>Insecta</taxon>
        <taxon>Pterygota</taxon>
        <taxon>Neoptera</taxon>
        <taxon>Endopterygota</taxon>
        <taxon>Diptera</taxon>
        <taxon>Nematocera</taxon>
        <taxon>Chironomoidea</taxon>
        <taxon>Chironomidae</taxon>
        <taxon>Clunio</taxon>
    </lineage>
</organism>
<evidence type="ECO:0000259" key="3">
    <source>
        <dbReference type="SMART" id="SM01017"/>
    </source>
</evidence>
<dbReference type="PANTHER" id="PTHR11188:SF176">
    <property type="entry name" value="ARRESTIN DOMAIN-CONTAINING PROTEIN 1"/>
    <property type="match status" value="1"/>
</dbReference>
<accession>A0A1J1IEG4</accession>
<dbReference type="OrthoDB" id="7784942at2759"/>
<dbReference type="EMBL" id="CVRI01000048">
    <property type="protein sequence ID" value="CRK98603.1"/>
    <property type="molecule type" value="Genomic_DNA"/>
</dbReference>
<evidence type="ECO:0000313" key="4">
    <source>
        <dbReference type="EMBL" id="CRK98603.1"/>
    </source>
</evidence>
<evidence type="ECO:0000313" key="5">
    <source>
        <dbReference type="Proteomes" id="UP000183832"/>
    </source>
</evidence>
<sequence length="336" mass="37899">MVDCIISLENNTAGVFIAGSVLKGTIELHLDQPKKINGLSFLVYGKAHTAWSHTRTTESETESETESFACEGNEIYLNEKTVLIGHDGQVKLDQGIHRYSFACPLPLLLPGSFEAKTGHIRYTIEANLDVPWKFDKKIKVQFQVVRQENLNDHPELMLPYANEETKKYSICCFKFHPVVMKVSLPQTGYSLGQKIDINVNYENFGKVKIRRTIFNLFRVDTFHADNYGYTHTDRVRILELYGPGVAAGQGNVDLSQSLFVSFASLLTSVNYSKLIKVCYEVKVTAEVAFFDNIEMTIPITIGTIPLNMKPITTTAIQQLPSAPYEEPMKKIPYIDE</sequence>